<dbReference type="EMBL" id="ML770955">
    <property type="protein sequence ID" value="KAE9382823.1"/>
    <property type="molecule type" value="Genomic_DNA"/>
</dbReference>
<proteinExistence type="predicted"/>
<keyword evidence="2" id="KW-1185">Reference proteome</keyword>
<dbReference type="OrthoDB" id="3261222at2759"/>
<reference evidence="1" key="1">
    <citation type="journal article" date="2019" name="Environ. Microbiol.">
        <title>Fungal ecological strategies reflected in gene transcription - a case study of two litter decomposers.</title>
        <authorList>
            <person name="Barbi F."/>
            <person name="Kohler A."/>
            <person name="Barry K."/>
            <person name="Baskaran P."/>
            <person name="Daum C."/>
            <person name="Fauchery L."/>
            <person name="Ihrmark K."/>
            <person name="Kuo A."/>
            <person name="LaButti K."/>
            <person name="Lipzen A."/>
            <person name="Morin E."/>
            <person name="Grigoriev I.V."/>
            <person name="Henrissat B."/>
            <person name="Lindahl B."/>
            <person name="Martin F."/>
        </authorList>
    </citation>
    <scope>NUCLEOTIDE SEQUENCE</scope>
    <source>
        <strain evidence="1">JB14</strain>
    </source>
</reference>
<organism evidence="1 2">
    <name type="scientific">Gymnopus androsaceus JB14</name>
    <dbReference type="NCBI Taxonomy" id="1447944"/>
    <lineage>
        <taxon>Eukaryota</taxon>
        <taxon>Fungi</taxon>
        <taxon>Dikarya</taxon>
        <taxon>Basidiomycota</taxon>
        <taxon>Agaricomycotina</taxon>
        <taxon>Agaricomycetes</taxon>
        <taxon>Agaricomycetidae</taxon>
        <taxon>Agaricales</taxon>
        <taxon>Marasmiineae</taxon>
        <taxon>Omphalotaceae</taxon>
        <taxon>Gymnopus</taxon>
    </lineage>
</organism>
<accession>A0A6A4GBF0</accession>
<name>A0A6A4GBF0_9AGAR</name>
<protein>
    <submittedName>
        <fullName evidence="1">Uncharacterized protein</fullName>
    </submittedName>
</protein>
<dbReference type="Proteomes" id="UP000799118">
    <property type="component" value="Unassembled WGS sequence"/>
</dbReference>
<feature type="non-terminal residue" evidence="1">
    <location>
        <position position="121"/>
    </location>
</feature>
<dbReference type="AlphaFoldDB" id="A0A6A4GBF0"/>
<feature type="non-terminal residue" evidence="1">
    <location>
        <position position="1"/>
    </location>
</feature>
<evidence type="ECO:0000313" key="1">
    <source>
        <dbReference type="EMBL" id="KAE9382823.1"/>
    </source>
</evidence>
<evidence type="ECO:0000313" key="2">
    <source>
        <dbReference type="Proteomes" id="UP000799118"/>
    </source>
</evidence>
<sequence>LRKLGEEGLDWAKDSASLFDVEKYQLVHHPRRSTPDTDQLIPLTLAGHTIKPSNSAKYLGVIVDKGFKFKEHADYAIGKGIQASAALTCLSNASSGMPHNYIQCLFLGLVVPQMEYALGVW</sequence>
<gene>
    <name evidence="1" type="ORF">BT96DRAFT_745140</name>
</gene>